<reference evidence="2" key="1">
    <citation type="journal article" date="2011" name="Genome Biol.">
        <title>The draft genome of the carcinogenic human liver fluke Clonorchis sinensis.</title>
        <authorList>
            <person name="Wang X."/>
            <person name="Chen W."/>
            <person name="Huang Y."/>
            <person name="Sun J."/>
            <person name="Men J."/>
            <person name="Liu H."/>
            <person name="Luo F."/>
            <person name="Guo L."/>
            <person name="Lv X."/>
            <person name="Deng C."/>
            <person name="Zhou C."/>
            <person name="Fan Y."/>
            <person name="Li X."/>
            <person name="Huang L."/>
            <person name="Hu Y."/>
            <person name="Liang C."/>
            <person name="Hu X."/>
            <person name="Xu J."/>
            <person name="Yu X."/>
        </authorList>
    </citation>
    <scope>NUCLEOTIDE SEQUENCE [LARGE SCALE GENOMIC DNA]</scope>
    <source>
        <strain evidence="2">Henan</strain>
    </source>
</reference>
<sequence length="796" mass="91073">EKSAQKAFAVLRMIQCCFLYITYMDFQILHGASVRPLIEYANQVVNSRCKKDVTITERILLAALKMVTGLKSADYETAADQLLGFGWCVNRLPFPDAHHYWCSVIITIKDSNNSVDTEHGASLPYNHETNPSLYDSDGSPDRNSVHPNPTSNWVLQGSVLLPTLFLMFIDSLHVLPYDRKALLYTDDTGTVQPVPRLVTGHRCLRFLGQNQLPTTPQKTLHMSIRATFLSSFILPVEKNTNIPPSPDNGLRRRRGLLYPTACCATIAVDGCLATEKLVDSKIKRTYQNRLPERLPDDQMSDINCHWEKISKSLLKAGASVCVFNRKVFCENGALLNPRSIQVYLSVYHNSSVIMLLVLTTYRRFCPKTATSVLISVNTDVAVSVNVDDDEYNEQPAIIGAFAGYLFGMPVASNEKPVAIFTVLIDWQACQDFRARANDVTLTSNNRSKTMTSMHDEDDSYDQYPYEIFDPLYIGFYDYVSDKGEQKGLTQWPTSCRQTWTEFDISESDDETSVHTVPEHGAVIDVLEEPHEMQLTLPSLEFNDKRRVTVCAEPFRFEGEWKSEVSTREEFRQFVLDQTKLTLWMAKRRLIANECYCTNCPFPIAMLLSREISHTDFFVWRCRKCNRRVPLRNRSVFDKLKCSLDILMYLVYMWAEGCSFDEMCNETGISSSLVTIFVNRLRAVCSWENCNQKLLIRFIRHRVKPGSTIITSDWPGYKPLGQLPEGYAHLVADPERNITIQKADNLLEQLAMFFDEIQSDCREQFSSILDEFVWRKIPCDDRFAKVCYILAQLYNVS</sequence>
<dbReference type="Proteomes" id="UP000008909">
    <property type="component" value="Unassembled WGS sequence"/>
</dbReference>
<dbReference type="EMBL" id="DF144129">
    <property type="protein sequence ID" value="GAA55988.1"/>
    <property type="molecule type" value="Genomic_DNA"/>
</dbReference>
<gene>
    <name evidence="2" type="ORF">CLF_109557</name>
</gene>
<protein>
    <recommendedName>
        <fullName evidence="4">ISXO2-like transposase domain-containing protein</fullName>
    </recommendedName>
</protein>
<reference key="2">
    <citation type="submission" date="2011-10" db="EMBL/GenBank/DDBJ databases">
        <title>The genome and transcriptome sequence of Clonorchis sinensis provide insights into the carcinogenic liver fluke.</title>
        <authorList>
            <person name="Wang X."/>
            <person name="Huang Y."/>
            <person name="Chen W."/>
            <person name="Liu H."/>
            <person name="Guo L."/>
            <person name="Chen Y."/>
            <person name="Luo F."/>
            <person name="Zhou W."/>
            <person name="Sun J."/>
            <person name="Mao Q."/>
            <person name="Liang P."/>
            <person name="Zhou C."/>
            <person name="Tian Y."/>
            <person name="Men J."/>
            <person name="Lv X."/>
            <person name="Huang L."/>
            <person name="Zhou J."/>
            <person name="Hu Y."/>
            <person name="Li R."/>
            <person name="Zhang F."/>
            <person name="Lei H."/>
            <person name="Li X."/>
            <person name="Hu X."/>
            <person name="Liang C."/>
            <person name="Xu J."/>
            <person name="Wu Z."/>
            <person name="Yu X."/>
        </authorList>
    </citation>
    <scope>NUCLEOTIDE SEQUENCE</scope>
    <source>
        <strain>Henan</strain>
    </source>
</reference>
<evidence type="ECO:0000256" key="1">
    <source>
        <dbReference type="SAM" id="MobiDB-lite"/>
    </source>
</evidence>
<accession>G7YSQ8</accession>
<name>G7YSQ8_CLOSI</name>
<feature type="non-terminal residue" evidence="2">
    <location>
        <position position="1"/>
    </location>
</feature>
<proteinExistence type="predicted"/>
<organism evidence="2 3">
    <name type="scientific">Clonorchis sinensis</name>
    <name type="common">Chinese liver fluke</name>
    <dbReference type="NCBI Taxonomy" id="79923"/>
    <lineage>
        <taxon>Eukaryota</taxon>
        <taxon>Metazoa</taxon>
        <taxon>Spiralia</taxon>
        <taxon>Lophotrochozoa</taxon>
        <taxon>Platyhelminthes</taxon>
        <taxon>Trematoda</taxon>
        <taxon>Digenea</taxon>
        <taxon>Opisthorchiida</taxon>
        <taxon>Opisthorchiata</taxon>
        <taxon>Opisthorchiidae</taxon>
        <taxon>Clonorchis</taxon>
    </lineage>
</organism>
<evidence type="ECO:0000313" key="3">
    <source>
        <dbReference type="Proteomes" id="UP000008909"/>
    </source>
</evidence>
<keyword evidence="3" id="KW-1185">Reference proteome</keyword>
<evidence type="ECO:0008006" key="4">
    <source>
        <dbReference type="Google" id="ProtNLM"/>
    </source>
</evidence>
<evidence type="ECO:0000313" key="2">
    <source>
        <dbReference type="EMBL" id="GAA55988.1"/>
    </source>
</evidence>
<feature type="region of interest" description="Disordered" evidence="1">
    <location>
        <begin position="119"/>
        <end position="147"/>
    </location>
</feature>
<dbReference type="AlphaFoldDB" id="G7YSQ8"/>